<feature type="region of interest" description="Disordered" evidence="1">
    <location>
        <begin position="216"/>
        <end position="242"/>
    </location>
</feature>
<dbReference type="Proteomes" id="UP000749646">
    <property type="component" value="Unassembled WGS sequence"/>
</dbReference>
<evidence type="ECO:0000256" key="1">
    <source>
        <dbReference type="SAM" id="MobiDB-lite"/>
    </source>
</evidence>
<evidence type="ECO:0000313" key="4">
    <source>
        <dbReference type="Proteomes" id="UP000749646"/>
    </source>
</evidence>
<dbReference type="EMBL" id="JAAAHW010009973">
    <property type="protein sequence ID" value="KAF9933073.1"/>
    <property type="molecule type" value="Genomic_DNA"/>
</dbReference>
<dbReference type="AlphaFoldDB" id="A0A9P6ILD6"/>
<dbReference type="OrthoDB" id="2342176at2759"/>
<evidence type="ECO:0000313" key="3">
    <source>
        <dbReference type="EMBL" id="KAF9933073.1"/>
    </source>
</evidence>
<feature type="signal peptide" evidence="2">
    <location>
        <begin position="1"/>
        <end position="25"/>
    </location>
</feature>
<sequence>MDPKFRHVWTLCFVVFMLFLQSGDAHMGLLYPMPRGGIEDKMQFDGKIHAFIGFDNDRTMPCNGYNKPGPVTRLHAGQVVNVRFWGPALAEKYLDTLPPKPFGRRSHQLNQARHGGGFCEMSLSYDGGRTFHQIGQYTRSCPDFYYEWPVKVPDNVPSCNTPGKCLFVWSWTAVNVPQFYINCADVIIEGVADGVLPSKGIQIVDVPGHKQDVVAAGDDAGNKMGKGPDPNEIKANLEGGDS</sequence>
<evidence type="ECO:0000256" key="2">
    <source>
        <dbReference type="SAM" id="SignalP"/>
    </source>
</evidence>
<accession>A0A9P6ILD6</accession>
<protein>
    <recommendedName>
        <fullName evidence="5">Lytic polysaccharide monooxygenase</fullName>
    </recommendedName>
</protein>
<name>A0A9P6ILD6_9FUNG</name>
<dbReference type="Gene3D" id="2.70.50.70">
    <property type="match status" value="1"/>
</dbReference>
<dbReference type="PANTHER" id="PTHR36182:SF1">
    <property type="entry name" value="PROTEIN, PUTATIVE (AFU_ORTHOLOGUE AFUA_6G10930)-RELATED"/>
    <property type="match status" value="1"/>
</dbReference>
<dbReference type="PANTHER" id="PTHR36182">
    <property type="entry name" value="PROTEIN, PUTATIVE (AFU_ORTHOLOGUE AFUA_6G10930)-RELATED"/>
    <property type="match status" value="1"/>
</dbReference>
<feature type="chain" id="PRO_5040251302" description="Lytic polysaccharide monooxygenase" evidence="2">
    <location>
        <begin position="26"/>
        <end position="242"/>
    </location>
</feature>
<evidence type="ECO:0008006" key="5">
    <source>
        <dbReference type="Google" id="ProtNLM"/>
    </source>
</evidence>
<comment type="caution">
    <text evidence="3">The sequence shown here is derived from an EMBL/GenBank/DDBJ whole genome shotgun (WGS) entry which is preliminary data.</text>
</comment>
<gene>
    <name evidence="3" type="ORF">BGZ65_004242</name>
</gene>
<keyword evidence="2" id="KW-0732">Signal</keyword>
<keyword evidence="4" id="KW-1185">Reference proteome</keyword>
<reference evidence="3" key="1">
    <citation type="journal article" date="2020" name="Fungal Divers.">
        <title>Resolving the Mortierellaceae phylogeny through synthesis of multi-gene phylogenetics and phylogenomics.</title>
        <authorList>
            <person name="Vandepol N."/>
            <person name="Liber J."/>
            <person name="Desiro A."/>
            <person name="Na H."/>
            <person name="Kennedy M."/>
            <person name="Barry K."/>
            <person name="Grigoriev I.V."/>
            <person name="Miller A.N."/>
            <person name="O'Donnell K."/>
            <person name="Stajich J.E."/>
            <person name="Bonito G."/>
        </authorList>
    </citation>
    <scope>NUCLEOTIDE SEQUENCE</scope>
    <source>
        <strain evidence="3">MES-2147</strain>
    </source>
</reference>
<organism evidence="3 4">
    <name type="scientific">Modicella reniformis</name>
    <dbReference type="NCBI Taxonomy" id="1440133"/>
    <lineage>
        <taxon>Eukaryota</taxon>
        <taxon>Fungi</taxon>
        <taxon>Fungi incertae sedis</taxon>
        <taxon>Mucoromycota</taxon>
        <taxon>Mortierellomycotina</taxon>
        <taxon>Mortierellomycetes</taxon>
        <taxon>Mortierellales</taxon>
        <taxon>Mortierellaceae</taxon>
        <taxon>Modicella</taxon>
    </lineage>
</organism>
<proteinExistence type="predicted"/>